<feature type="region of interest" description="Disordered" evidence="1">
    <location>
        <begin position="211"/>
        <end position="235"/>
    </location>
</feature>
<feature type="compositionally biased region" description="Low complexity" evidence="1">
    <location>
        <begin position="105"/>
        <end position="122"/>
    </location>
</feature>
<reference evidence="3" key="1">
    <citation type="submission" date="2025-08" db="UniProtKB">
        <authorList>
            <consortium name="Ensembl"/>
        </authorList>
    </citation>
    <scope>IDENTIFICATION</scope>
</reference>
<sequence>MGRRAALSGEAGKGADSGSHYASVAGWRPLSGVCWVAAVRNLRIVGGAKGGAGGERTPPGPEGPRGPPVVPGPGGEQAWGGPCRPSALPSLPQGPLGPARPPPDLQVSPSAPSSVPLMAMASPPAPPAKKRKMNFSEREVEIIVEELERGKHLLINHFNAGVPLAAKAAAWHDILRRVNAVATCHRELPEVKKKWSDLKTEVRRKVAQVRAAMEGGGESQNGNGNGPESEDPTGAATAPVILTPMQQRICNLLGEATIISLPSGDCSAGDGTEIPITASATTVTLTQIPAETTYHSLEDGVVEYCTTEAPTTVTAEAPLEMMAHQHEVSAKPQELKSRIALNSAKLLQEQRVTNLHVKEIAQHLEQQNDLLQMIRRSQEVQACAQERQAQAMEGTQAALSALIQVLRPMIKDFRRFLQSNTPSPSVTTDPSQTGQQDGMIQ</sequence>
<dbReference type="GO" id="GO:0005634">
    <property type="term" value="C:nucleus"/>
    <property type="evidence" value="ECO:0007669"/>
    <property type="project" value="TreeGrafter"/>
</dbReference>
<evidence type="ECO:0000313" key="4">
    <source>
        <dbReference type="Proteomes" id="UP000694541"/>
    </source>
</evidence>
<dbReference type="PANTHER" id="PTHR23098">
    <property type="entry name" value="AGAP001331-PA-RELATED"/>
    <property type="match status" value="1"/>
</dbReference>
<name>A0A8B9NIL5_9AVES</name>
<evidence type="ECO:0000256" key="1">
    <source>
        <dbReference type="SAM" id="MobiDB-lite"/>
    </source>
</evidence>
<dbReference type="Pfam" id="PF13873">
    <property type="entry name" value="Myb_DNA-bind_5"/>
    <property type="match status" value="1"/>
</dbReference>
<dbReference type="InterPro" id="IPR028002">
    <property type="entry name" value="Myb_DNA-bind_5"/>
</dbReference>
<evidence type="ECO:0000313" key="3">
    <source>
        <dbReference type="Ensembl" id="ENSANIP00000019542.1"/>
    </source>
</evidence>
<evidence type="ECO:0000259" key="2">
    <source>
        <dbReference type="Pfam" id="PF13873"/>
    </source>
</evidence>
<dbReference type="Ensembl" id="ENSANIT00000020204.1">
    <property type="protein sequence ID" value="ENSANIP00000019542.1"/>
    <property type="gene ID" value="ENSANIG00000013322.1"/>
</dbReference>
<feature type="domain" description="Myb/SANT-like DNA-binding" evidence="2">
    <location>
        <begin position="131"/>
        <end position="208"/>
    </location>
</feature>
<feature type="region of interest" description="Disordered" evidence="1">
    <location>
        <begin position="419"/>
        <end position="441"/>
    </location>
</feature>
<proteinExistence type="predicted"/>
<keyword evidence="4" id="KW-1185">Reference proteome</keyword>
<reference evidence="3" key="2">
    <citation type="submission" date="2025-09" db="UniProtKB">
        <authorList>
            <consortium name="Ensembl"/>
        </authorList>
    </citation>
    <scope>IDENTIFICATION</scope>
</reference>
<dbReference type="AlphaFoldDB" id="A0A8B9NIL5"/>
<dbReference type="PANTHER" id="PTHR23098:SF7">
    <property type="entry name" value="NUCLEAR APOPTOSIS-INDUCING FACTOR 1"/>
    <property type="match status" value="1"/>
</dbReference>
<organism evidence="3 4">
    <name type="scientific">Accipiter nisus</name>
    <name type="common">Eurasian sparrowhawk</name>
    <dbReference type="NCBI Taxonomy" id="211598"/>
    <lineage>
        <taxon>Eukaryota</taxon>
        <taxon>Metazoa</taxon>
        <taxon>Chordata</taxon>
        <taxon>Craniata</taxon>
        <taxon>Vertebrata</taxon>
        <taxon>Euteleostomi</taxon>
        <taxon>Archelosauria</taxon>
        <taxon>Archosauria</taxon>
        <taxon>Dinosauria</taxon>
        <taxon>Saurischia</taxon>
        <taxon>Theropoda</taxon>
        <taxon>Coelurosauria</taxon>
        <taxon>Aves</taxon>
        <taxon>Neognathae</taxon>
        <taxon>Neoaves</taxon>
        <taxon>Telluraves</taxon>
        <taxon>Accipitrimorphae</taxon>
        <taxon>Accipitriformes</taxon>
        <taxon>Accipitridae</taxon>
        <taxon>Accipitrinae</taxon>
        <taxon>Accipiter</taxon>
    </lineage>
</organism>
<feature type="region of interest" description="Disordered" evidence="1">
    <location>
        <begin position="47"/>
        <end position="133"/>
    </location>
</feature>
<dbReference type="Proteomes" id="UP000694541">
    <property type="component" value="Unplaced"/>
</dbReference>
<accession>A0A8B9NIL5</accession>
<feature type="compositionally biased region" description="Pro residues" evidence="1">
    <location>
        <begin position="58"/>
        <end position="71"/>
    </location>
</feature>
<feature type="compositionally biased region" description="Gly residues" evidence="1">
    <location>
        <begin position="214"/>
        <end position="225"/>
    </location>
</feature>
<protein>
    <submittedName>
        <fullName evidence="3">Nuclear apoptosis inducing factor 1</fullName>
    </submittedName>
</protein>